<evidence type="ECO:0000256" key="2">
    <source>
        <dbReference type="SAM" id="Coils"/>
    </source>
</evidence>
<keyword evidence="1" id="KW-0863">Zinc-finger</keyword>
<name>A0A2P9D481_PLARE</name>
<evidence type="ECO:0000313" key="6">
    <source>
        <dbReference type="Proteomes" id="UP000240500"/>
    </source>
</evidence>
<feature type="compositionally biased region" description="Polar residues" evidence="3">
    <location>
        <begin position="1130"/>
        <end position="1141"/>
    </location>
</feature>
<evidence type="ECO:0000313" key="5">
    <source>
        <dbReference type="EMBL" id="SOV75848.1"/>
    </source>
</evidence>
<evidence type="ECO:0000259" key="4">
    <source>
        <dbReference type="PROSITE" id="PS50119"/>
    </source>
</evidence>
<feature type="domain" description="B box-type" evidence="4">
    <location>
        <begin position="156"/>
        <end position="195"/>
    </location>
</feature>
<evidence type="ECO:0000256" key="3">
    <source>
        <dbReference type="SAM" id="MobiDB-lite"/>
    </source>
</evidence>
<sequence length="1740" mass="205883">MNNITIRKPLFEVPNENKSNVLKYEKDNDFNNKKNDPSNLKSYISSTLPYKRIENNYHNYNNTTYDENNKNDEDDIPLDLNDKENMNFFVNKKNIHNSNLNYNHDNILQSYRNGEINTNYNIMDNMYDVYYINKSKTNLNDYLKHVNINHTAPCIGEFRTCMNCFLNISTLFCKTCNIFLCAICNVKLHNNKSNHIINVASSGLYENNVKFNDIILKEKDKWLVELDNSIPIKIREKCSVHTKEYIKYVCKTCKYTLLCADCLLNDPVHVQNKMESDMNVMENDMNVMENDMNVMENDMNVMENDMNVMENDMNVMENDMNVMENDMNVMENDMNIRKNDMNIRKNVPEQKRKNEHFLPEHVQENNDNDHVSSLLNSIKDDEKINDEKINDEKINDEKINDEKINDDNIKNEKNLKDSNKNKRENQYIVSIYKKEETNDSNNKDVIKDVIYNNDIDKLKPGFKLIRGDHEILTLIDARNDIKEELNNKLEILCKKSLILKNTLPSLRNICKYGKLTCKNNKRSIRSGFTVTNNILNDKKVKIHNDLKKLQDKSTNFLKKLDQERINYRNYLEKKKSELQHMIKLSNKNAGLALDYYVQKLESFKCLFFTKDNLIDIEKKLEVPHSQIKSEFLSFLIEEMKYDILNSKMNIQNRCQSITKEFEQLFNCNIEIPVYPVHFRDFLKKRTFNNKQDVLLVSNDKKKKQQYFHILPFTDFYMNIEISCQIKCKRKDSLHSKWEKRTVSVRSIYLCIHTHSRYIKQSNKYQNDEFNENVSHKNDPVESIVYEMEQNEINEQEKRDRQMLGVGGMENRNKIENYEHIDNASCEISNKENCLIQKNMSNNLSNDIESIICLSNVEIKMFNDPNITNITILEKRNYSYGIELTEYNDKKDLVGYWLLSQNNEKDMKELYHILCTIKKKNPKAARIPSFYPKINMNNSMFDYHENNISTIYKNFSANLMEPSYFINTSEQDINERDEKYLEASINDYMSDDNKKKKRYDSIESLTGSDKIKNDPIYQGGHSSSLLYYYDNNSDDNHNGDNNNNNNNMYRSSCTSSNNYYILTNDKRLNMDNFINNNLDINNLQNKVIEKNLEHIKNVKLTKKSNYEQSNNMNSKDEYNISSDKSKKEDTLNLSRKSSNEYNNKILRSRSNKSLNGTYENNLCTGKKKNKGTVLKDIEHINDIQDKYPEDLNIDCVKKYVIENEERHLLPLEMEYNFVSSEDKFGLHRIKNDNNTIYMKHQNDDNLYDDNKKEHVLFFDTSKNVSIQGNNNINSVMKTNHYEVEKNNKDERNYDNFTCNKKKIYYNIINSDKEMYHNNIIYTENKKEGTGNIHLNGKDNDITNLELFKLDDVKEFLDTFKDSYIDCHNKKGNILNMTNKNKEDHEIIDVPDKIFNETNMITMDNNKMYDDKNVHKKKCTHNDVIHHNMNILSTSIKNNEENLFIDTYQKQNRIGDINMNRINILQEDEDDDKKKKLILFEYTKKDHMINNNKNNLEGIEEFSDFIEKKKKNKIKKKIKNKKKNESYHKIDESLLSNEKNNKVSLLLINNNKDSSSLDNNNNNNNSFSKDKNRINNEKKKFEIIKKEDDVDHLKCSLENNSNNNNNKKKKKVIKKEIIEDKENNDIYKRDNIYIKDVSVVSPLINNHPNLNTMRKDITIEPLKIMNGKNKLIKDLKKIQEQVERKIRKYKIQMDQENKKPPPSKNKINMKSINLEIHHDQNVDSQGIVDYVLNQIGNKKMGQ</sequence>
<dbReference type="CDD" id="cd19757">
    <property type="entry name" value="Bbox1"/>
    <property type="match status" value="1"/>
</dbReference>
<organism evidence="5 6">
    <name type="scientific">Plasmodium reichenowi</name>
    <dbReference type="NCBI Taxonomy" id="5854"/>
    <lineage>
        <taxon>Eukaryota</taxon>
        <taxon>Sar</taxon>
        <taxon>Alveolata</taxon>
        <taxon>Apicomplexa</taxon>
        <taxon>Aconoidasida</taxon>
        <taxon>Haemosporida</taxon>
        <taxon>Plasmodiidae</taxon>
        <taxon>Plasmodium</taxon>
        <taxon>Plasmodium (Laverania)</taxon>
    </lineage>
</organism>
<dbReference type="Proteomes" id="UP000240500">
    <property type="component" value="Chromosome 3"/>
</dbReference>
<dbReference type="VEuPathDB" id="PlasmoDB:PRG01_0311500"/>
<feature type="coiled-coil region" evidence="2">
    <location>
        <begin position="532"/>
        <end position="577"/>
    </location>
</feature>
<gene>
    <name evidence="5" type="ORF">PRG01_0311500</name>
</gene>
<reference evidence="5 6" key="1">
    <citation type="submission" date="2016-09" db="EMBL/GenBank/DDBJ databases">
        <authorList>
            <consortium name="Pathogen Informatics"/>
        </authorList>
    </citation>
    <scope>NUCLEOTIDE SEQUENCE [LARGE SCALE GENOMIC DNA]</scope>
</reference>
<protein>
    <recommendedName>
        <fullName evidence="4">B box-type domain-containing protein</fullName>
    </recommendedName>
</protein>
<evidence type="ECO:0000256" key="1">
    <source>
        <dbReference type="PROSITE-ProRule" id="PRU00024"/>
    </source>
</evidence>
<dbReference type="PROSITE" id="PS50119">
    <property type="entry name" value="ZF_BBOX"/>
    <property type="match status" value="1"/>
</dbReference>
<dbReference type="OrthoDB" id="387094at2759"/>
<dbReference type="VEuPathDB" id="PlasmoDB:PRCDC_0307400"/>
<dbReference type="GO" id="GO:0008270">
    <property type="term" value="F:zinc ion binding"/>
    <property type="evidence" value="ECO:0007669"/>
    <property type="project" value="UniProtKB-KW"/>
</dbReference>
<proteinExistence type="predicted"/>
<keyword evidence="2" id="KW-0175">Coiled coil</keyword>
<feature type="compositionally biased region" description="Low complexity" evidence="3">
    <location>
        <begin position="1549"/>
        <end position="1565"/>
    </location>
</feature>
<dbReference type="EMBL" id="LT969566">
    <property type="protein sequence ID" value="SOV75848.1"/>
    <property type="molecule type" value="Genomic_DNA"/>
</dbReference>
<dbReference type="CDD" id="cd19756">
    <property type="entry name" value="Bbox2"/>
    <property type="match status" value="1"/>
</dbReference>
<feature type="region of interest" description="Disordered" evidence="3">
    <location>
        <begin position="1102"/>
        <end position="1152"/>
    </location>
</feature>
<feature type="coiled-coil region" evidence="2">
    <location>
        <begin position="271"/>
        <end position="333"/>
    </location>
</feature>
<feature type="region of interest" description="Disordered" evidence="3">
    <location>
        <begin position="1549"/>
        <end position="1571"/>
    </location>
</feature>
<feature type="compositionally biased region" description="Basic and acidic residues" evidence="3">
    <location>
        <begin position="1113"/>
        <end position="1129"/>
    </location>
</feature>
<dbReference type="Gene3D" id="3.30.160.60">
    <property type="entry name" value="Classic Zinc Finger"/>
    <property type="match status" value="1"/>
</dbReference>
<keyword evidence="1" id="KW-0479">Metal-binding</keyword>
<dbReference type="InterPro" id="IPR000315">
    <property type="entry name" value="Znf_B-box"/>
</dbReference>
<accession>A0A2P9D481</accession>
<keyword evidence="1" id="KW-0862">Zinc</keyword>
<feature type="coiled-coil region" evidence="2">
    <location>
        <begin position="1666"/>
        <end position="1697"/>
    </location>
</feature>